<dbReference type="PhylomeDB" id="D2CG33"/>
<dbReference type="Proteomes" id="UP000007266">
    <property type="component" value="Unassembled WGS sequence"/>
</dbReference>
<dbReference type="PANTHER" id="PTHR24559">
    <property type="entry name" value="TRANSPOSON TY3-I GAG-POL POLYPROTEIN"/>
    <property type="match status" value="1"/>
</dbReference>
<protein>
    <submittedName>
        <fullName evidence="1">Retrovirus-related Pol polyprotein from transposon 297-like Protein</fullName>
    </submittedName>
</protein>
<dbReference type="Gene3D" id="3.10.10.10">
    <property type="entry name" value="HIV Type 1 Reverse Transcriptase, subunit A, domain 1"/>
    <property type="match status" value="1"/>
</dbReference>
<dbReference type="InParanoid" id="D2CG33"/>
<dbReference type="FunFam" id="3.10.10.10:FF:000002">
    <property type="entry name" value="Retrovirus-related Pol polyprotein from transposon 17.6-like protein"/>
    <property type="match status" value="1"/>
</dbReference>
<evidence type="ECO:0000313" key="1">
    <source>
        <dbReference type="EMBL" id="EFA12673.1"/>
    </source>
</evidence>
<dbReference type="OMA" id="CINIEPH"/>
<dbReference type="GO" id="GO:0071897">
    <property type="term" value="P:DNA biosynthetic process"/>
    <property type="evidence" value="ECO:0007669"/>
    <property type="project" value="UniProtKB-ARBA"/>
</dbReference>
<dbReference type="AlphaFoldDB" id="D2CG33"/>
<dbReference type="InterPro" id="IPR053134">
    <property type="entry name" value="RNA-dir_DNA_polymerase"/>
</dbReference>
<keyword evidence="2" id="KW-1185">Reference proteome</keyword>
<sequence>MSEVRNISISQMKILLTIEKPIFQRPRRFADAERAEVRKIVDKLMKQGIIRESNSPYASPVVLVTKKGGEKRLCVDYRALNKITVKDRYPLPLIKDCLHRLSGFTTFRIYKFRSHRRLLSDSNVSRINSVHIFHHSGWAISVHTNAIRAVQCTGSFSARD</sequence>
<reference evidence="1 2" key="2">
    <citation type="journal article" date="2010" name="Nucleic Acids Res.">
        <title>BeetleBase in 2010: revisions to provide comprehensive genomic information for Tribolium castaneum.</title>
        <authorList>
            <person name="Kim H.S."/>
            <person name="Murphy T."/>
            <person name="Xia J."/>
            <person name="Caragea D."/>
            <person name="Park Y."/>
            <person name="Beeman R.W."/>
            <person name="Lorenzen M.D."/>
            <person name="Butcher S."/>
            <person name="Manak J.R."/>
            <person name="Brown S.J."/>
        </authorList>
    </citation>
    <scope>NUCLEOTIDE SEQUENCE [LARGE SCALE GENOMIC DNA]</scope>
    <source>
        <strain evidence="1 2">Georgia GA2</strain>
    </source>
</reference>
<gene>
    <name evidence="1" type="primary">GLEAN_10696</name>
    <name evidence="1" type="ORF">TcasGA2_TC010696</name>
</gene>
<dbReference type="PANTHER" id="PTHR24559:SF444">
    <property type="entry name" value="REVERSE TRANSCRIPTASE DOMAIN-CONTAINING PROTEIN"/>
    <property type="match status" value="1"/>
</dbReference>
<dbReference type="HOGENOM" id="CLU_1654430_0_0_1"/>
<dbReference type="SUPFAM" id="SSF56672">
    <property type="entry name" value="DNA/RNA polymerases"/>
    <property type="match status" value="1"/>
</dbReference>
<proteinExistence type="predicted"/>
<reference evidence="1 2" key="1">
    <citation type="journal article" date="2008" name="Nature">
        <title>The genome of the model beetle and pest Tribolium castaneum.</title>
        <authorList>
            <consortium name="Tribolium Genome Sequencing Consortium"/>
            <person name="Richards S."/>
            <person name="Gibbs R.A."/>
            <person name="Weinstock G.M."/>
            <person name="Brown S.J."/>
            <person name="Denell R."/>
            <person name="Beeman R.W."/>
            <person name="Gibbs R."/>
            <person name="Beeman R.W."/>
            <person name="Brown S.J."/>
            <person name="Bucher G."/>
            <person name="Friedrich M."/>
            <person name="Grimmelikhuijzen C.J."/>
            <person name="Klingler M."/>
            <person name="Lorenzen M."/>
            <person name="Richards S."/>
            <person name="Roth S."/>
            <person name="Schroder R."/>
            <person name="Tautz D."/>
            <person name="Zdobnov E.M."/>
            <person name="Muzny D."/>
            <person name="Gibbs R.A."/>
            <person name="Weinstock G.M."/>
            <person name="Attaway T."/>
            <person name="Bell S."/>
            <person name="Buhay C.J."/>
            <person name="Chandrabose M.N."/>
            <person name="Chavez D."/>
            <person name="Clerk-Blankenburg K.P."/>
            <person name="Cree A."/>
            <person name="Dao M."/>
            <person name="Davis C."/>
            <person name="Chacko J."/>
            <person name="Dinh H."/>
            <person name="Dugan-Rocha S."/>
            <person name="Fowler G."/>
            <person name="Garner T.T."/>
            <person name="Garnes J."/>
            <person name="Gnirke A."/>
            <person name="Hawes A."/>
            <person name="Hernandez J."/>
            <person name="Hines S."/>
            <person name="Holder M."/>
            <person name="Hume J."/>
            <person name="Jhangiani S.N."/>
            <person name="Joshi V."/>
            <person name="Khan Z.M."/>
            <person name="Jackson L."/>
            <person name="Kovar C."/>
            <person name="Kowis A."/>
            <person name="Lee S."/>
            <person name="Lewis L.R."/>
            <person name="Margolis J."/>
            <person name="Morgan M."/>
            <person name="Nazareth L.V."/>
            <person name="Nguyen N."/>
            <person name="Okwuonu G."/>
            <person name="Parker D."/>
            <person name="Richards S."/>
            <person name="Ruiz S.J."/>
            <person name="Santibanez J."/>
            <person name="Savard J."/>
            <person name="Scherer S.E."/>
            <person name="Schneider B."/>
            <person name="Sodergren E."/>
            <person name="Tautz D."/>
            <person name="Vattahil S."/>
            <person name="Villasana D."/>
            <person name="White C.S."/>
            <person name="Wright R."/>
            <person name="Park Y."/>
            <person name="Beeman R.W."/>
            <person name="Lord J."/>
            <person name="Oppert B."/>
            <person name="Lorenzen M."/>
            <person name="Brown S."/>
            <person name="Wang L."/>
            <person name="Savard J."/>
            <person name="Tautz D."/>
            <person name="Richards S."/>
            <person name="Weinstock G."/>
            <person name="Gibbs R.A."/>
            <person name="Liu Y."/>
            <person name="Worley K."/>
            <person name="Weinstock G."/>
            <person name="Elsik C.G."/>
            <person name="Reese J.T."/>
            <person name="Elhaik E."/>
            <person name="Landan G."/>
            <person name="Graur D."/>
            <person name="Arensburger P."/>
            <person name="Atkinson P."/>
            <person name="Beeman R.W."/>
            <person name="Beidler J."/>
            <person name="Brown S.J."/>
            <person name="Demuth J.P."/>
            <person name="Drury D.W."/>
            <person name="Du Y.Z."/>
            <person name="Fujiwara H."/>
            <person name="Lorenzen M."/>
            <person name="Maselli V."/>
            <person name="Osanai M."/>
            <person name="Park Y."/>
            <person name="Robertson H.M."/>
            <person name="Tu Z."/>
            <person name="Wang J.J."/>
            <person name="Wang S."/>
            <person name="Richards S."/>
            <person name="Song H."/>
            <person name="Zhang L."/>
            <person name="Sodergren E."/>
            <person name="Werner D."/>
            <person name="Stanke M."/>
            <person name="Morgenstern B."/>
            <person name="Solovyev V."/>
            <person name="Kosarev P."/>
            <person name="Brown G."/>
            <person name="Chen H.C."/>
            <person name="Ermolaeva O."/>
            <person name="Hlavina W."/>
            <person name="Kapustin Y."/>
            <person name="Kiryutin B."/>
            <person name="Kitts P."/>
            <person name="Maglott D."/>
            <person name="Pruitt K."/>
            <person name="Sapojnikov V."/>
            <person name="Souvorov A."/>
            <person name="Mackey A.J."/>
            <person name="Waterhouse R.M."/>
            <person name="Wyder S."/>
            <person name="Zdobnov E.M."/>
            <person name="Zdobnov E.M."/>
            <person name="Wyder S."/>
            <person name="Kriventseva E.V."/>
            <person name="Kadowaki T."/>
            <person name="Bork P."/>
            <person name="Aranda M."/>
            <person name="Bao R."/>
            <person name="Beermann A."/>
            <person name="Berns N."/>
            <person name="Bolognesi R."/>
            <person name="Bonneton F."/>
            <person name="Bopp D."/>
            <person name="Brown S.J."/>
            <person name="Bucher G."/>
            <person name="Butts T."/>
            <person name="Chaumot A."/>
            <person name="Denell R.E."/>
            <person name="Ferrier D.E."/>
            <person name="Friedrich M."/>
            <person name="Gordon C.M."/>
            <person name="Jindra M."/>
            <person name="Klingler M."/>
            <person name="Lan Q."/>
            <person name="Lattorff H.M."/>
            <person name="Laudet V."/>
            <person name="von Levetsow C."/>
            <person name="Liu Z."/>
            <person name="Lutz R."/>
            <person name="Lynch J.A."/>
            <person name="da Fonseca R.N."/>
            <person name="Posnien N."/>
            <person name="Reuter R."/>
            <person name="Roth S."/>
            <person name="Savard J."/>
            <person name="Schinko J.B."/>
            <person name="Schmitt C."/>
            <person name="Schoppmeier M."/>
            <person name="Schroder R."/>
            <person name="Shippy T.D."/>
            <person name="Simonnet F."/>
            <person name="Marques-Souza H."/>
            <person name="Tautz D."/>
            <person name="Tomoyasu Y."/>
            <person name="Trauner J."/>
            <person name="Van der Zee M."/>
            <person name="Vervoort M."/>
            <person name="Wittkopp N."/>
            <person name="Wimmer E.A."/>
            <person name="Yang X."/>
            <person name="Jones A.K."/>
            <person name="Sattelle D.B."/>
            <person name="Ebert P.R."/>
            <person name="Nelson D."/>
            <person name="Scott J.G."/>
            <person name="Beeman R.W."/>
            <person name="Muthukrishnan S."/>
            <person name="Kramer K.J."/>
            <person name="Arakane Y."/>
            <person name="Beeman R.W."/>
            <person name="Zhu Q."/>
            <person name="Hogenkamp D."/>
            <person name="Dixit R."/>
            <person name="Oppert B."/>
            <person name="Jiang H."/>
            <person name="Zou Z."/>
            <person name="Marshall J."/>
            <person name="Elpidina E."/>
            <person name="Vinokurov K."/>
            <person name="Oppert C."/>
            <person name="Zou Z."/>
            <person name="Evans J."/>
            <person name="Lu Z."/>
            <person name="Zhao P."/>
            <person name="Sumathipala N."/>
            <person name="Altincicek B."/>
            <person name="Vilcinskas A."/>
            <person name="Williams M."/>
            <person name="Hultmark D."/>
            <person name="Hetru C."/>
            <person name="Jiang H."/>
            <person name="Grimmelikhuijzen C.J."/>
            <person name="Hauser F."/>
            <person name="Cazzamali G."/>
            <person name="Williamson M."/>
            <person name="Park Y."/>
            <person name="Li B."/>
            <person name="Tanaka Y."/>
            <person name="Predel R."/>
            <person name="Neupert S."/>
            <person name="Schachtner J."/>
            <person name="Verleyen P."/>
            <person name="Raible F."/>
            <person name="Bork P."/>
            <person name="Friedrich M."/>
            <person name="Walden K.K."/>
            <person name="Robertson H.M."/>
            <person name="Angeli S."/>
            <person name="Foret S."/>
            <person name="Bucher G."/>
            <person name="Schuetz S."/>
            <person name="Maleszka R."/>
            <person name="Wimmer E.A."/>
            <person name="Beeman R.W."/>
            <person name="Lorenzen M."/>
            <person name="Tomoyasu Y."/>
            <person name="Miller S.C."/>
            <person name="Grossmann D."/>
            <person name="Bucher G."/>
        </authorList>
    </citation>
    <scope>NUCLEOTIDE SEQUENCE [LARGE SCALE GENOMIC DNA]</scope>
    <source>
        <strain evidence="1 2">Georgia GA2</strain>
    </source>
</reference>
<evidence type="ECO:0000313" key="2">
    <source>
        <dbReference type="Proteomes" id="UP000007266"/>
    </source>
</evidence>
<dbReference type="EMBL" id="KQ972864">
    <property type="protein sequence ID" value="EFA12673.1"/>
    <property type="molecule type" value="Genomic_DNA"/>
</dbReference>
<name>D2CG33_TRICA</name>
<organism evidence="1 2">
    <name type="scientific">Tribolium castaneum</name>
    <name type="common">Red flour beetle</name>
    <dbReference type="NCBI Taxonomy" id="7070"/>
    <lineage>
        <taxon>Eukaryota</taxon>
        <taxon>Metazoa</taxon>
        <taxon>Ecdysozoa</taxon>
        <taxon>Arthropoda</taxon>
        <taxon>Hexapoda</taxon>
        <taxon>Insecta</taxon>
        <taxon>Pterygota</taxon>
        <taxon>Neoptera</taxon>
        <taxon>Endopterygota</taxon>
        <taxon>Coleoptera</taxon>
        <taxon>Polyphaga</taxon>
        <taxon>Cucujiformia</taxon>
        <taxon>Tenebrionidae</taxon>
        <taxon>Tenebrionidae incertae sedis</taxon>
        <taxon>Tribolium</taxon>
    </lineage>
</organism>
<dbReference type="STRING" id="7070.D2CG33"/>
<accession>D2CG33</accession>
<dbReference type="InterPro" id="IPR043502">
    <property type="entry name" value="DNA/RNA_pol_sf"/>
</dbReference>
<dbReference type="eggNOG" id="KOG0017">
    <property type="taxonomic scope" value="Eukaryota"/>
</dbReference>